<evidence type="ECO:0000256" key="11">
    <source>
        <dbReference type="ARBA" id="ARBA00023242"/>
    </source>
</evidence>
<organism evidence="14 15">
    <name type="scientific">Wickerhamiella sorbophila</name>
    <dbReference type="NCBI Taxonomy" id="45607"/>
    <lineage>
        <taxon>Eukaryota</taxon>
        <taxon>Fungi</taxon>
        <taxon>Dikarya</taxon>
        <taxon>Ascomycota</taxon>
        <taxon>Saccharomycotina</taxon>
        <taxon>Dipodascomycetes</taxon>
        <taxon>Dipodascales</taxon>
        <taxon>Trichomonascaceae</taxon>
        <taxon>Wickerhamiella</taxon>
    </lineage>
</organism>
<sequence>MSLELIARINELGHSPNCVLKVLDNILPHCNAPEDVAERTWLGVQLSICEFDAAGISYPKSCRQFSSLMECTGLLESKSTWWTTFSGNYRYISTICSEYRSEYELENIVKLYQNVSSAMYDHHEGHDKTLREFKSRFEEAIETSNVWKAKLDSLAGELEALRCGLTNTTNLANAMPQYLVHFSNELDLLHKKSAVIHSSLYNVETVTDDLTRVLSIFYSQLSENRLALASYDSELTNIEAMMLALEDLFASLEVRNTMLVFKLDSMAHRLDIYDSRQNESISTLESVVNSSTSRLELATTHLETSFSNHFQRSCSLLFMG</sequence>
<keyword evidence="11 13" id="KW-0539">Nucleus</keyword>
<dbReference type="GO" id="GO:0000742">
    <property type="term" value="P:karyogamy involved in conjugation with cellular fusion"/>
    <property type="evidence" value="ECO:0007669"/>
    <property type="project" value="UniProtKB-UniRule"/>
</dbReference>
<protein>
    <recommendedName>
        <fullName evidence="3">Nuclear fusion protein KAR5</fullName>
    </recommendedName>
    <alternativeName>
        <fullName evidence="12">Karyogamy protein 5</fullName>
    </alternativeName>
</protein>
<keyword evidence="15" id="KW-1185">Reference proteome</keyword>
<reference evidence="14 15" key="1">
    <citation type="submission" date="2017-04" db="EMBL/GenBank/DDBJ databases">
        <title>Genome sequencing of [Candida] sorbophila.</title>
        <authorList>
            <person name="Ahn J.O."/>
        </authorList>
    </citation>
    <scope>NUCLEOTIDE SEQUENCE [LARGE SCALE GENOMIC DNA]</scope>
    <source>
        <strain evidence="14 15">DS02</strain>
    </source>
</reference>
<dbReference type="OrthoDB" id="5311848at2759"/>
<keyword evidence="7 13" id="KW-0256">Endoplasmic reticulum</keyword>
<dbReference type="GO" id="GO:0005789">
    <property type="term" value="C:endoplasmic reticulum membrane"/>
    <property type="evidence" value="ECO:0007669"/>
    <property type="project" value="UniProtKB-SubCell"/>
</dbReference>
<dbReference type="AlphaFoldDB" id="A0A2T0FE22"/>
<dbReference type="Pfam" id="PF04163">
    <property type="entry name" value="Tht1"/>
    <property type="match status" value="1"/>
</dbReference>
<evidence type="ECO:0000256" key="4">
    <source>
        <dbReference type="ARBA" id="ARBA00022459"/>
    </source>
</evidence>
<comment type="similarity">
    <text evidence="2 13">Belongs to the KAR5 family.</text>
</comment>
<evidence type="ECO:0000256" key="10">
    <source>
        <dbReference type="ARBA" id="ARBA00023180"/>
    </source>
</evidence>
<evidence type="ECO:0000256" key="1">
    <source>
        <dbReference type="ARBA" id="ARBA00003389"/>
    </source>
</evidence>
<evidence type="ECO:0000256" key="7">
    <source>
        <dbReference type="ARBA" id="ARBA00022824"/>
    </source>
</evidence>
<dbReference type="EMBL" id="NDIQ01000001">
    <property type="protein sequence ID" value="PRT53215.1"/>
    <property type="molecule type" value="Genomic_DNA"/>
</dbReference>
<keyword evidence="4 13" id="KW-0415">Karyogamy</keyword>
<keyword evidence="8" id="KW-1133">Transmembrane helix</keyword>
<evidence type="ECO:0000256" key="6">
    <source>
        <dbReference type="ARBA" id="ARBA00022729"/>
    </source>
</evidence>
<keyword evidence="9" id="KW-0472">Membrane</keyword>
<evidence type="ECO:0000256" key="13">
    <source>
        <dbReference type="RuleBase" id="RU368082"/>
    </source>
</evidence>
<evidence type="ECO:0000256" key="9">
    <source>
        <dbReference type="ARBA" id="ARBA00023136"/>
    </source>
</evidence>
<dbReference type="GO" id="GO:0048288">
    <property type="term" value="P:nuclear membrane fusion involved in karyogamy"/>
    <property type="evidence" value="ECO:0007669"/>
    <property type="project" value="UniProtKB-UniRule"/>
</dbReference>
<keyword evidence="6 13" id="KW-0732">Signal</keyword>
<dbReference type="RefSeq" id="XP_024663161.1">
    <property type="nucleotide sequence ID" value="XM_024807393.1"/>
</dbReference>
<dbReference type="PANTHER" id="PTHR28012">
    <property type="entry name" value="NUCLEAR FUSION PROTEIN KAR5"/>
    <property type="match status" value="1"/>
</dbReference>
<comment type="subcellular location">
    <subcellularLocation>
        <location evidence="13">Endoplasmic reticulum membrane</location>
    </subcellularLocation>
    <subcellularLocation>
        <location evidence="13">Nucleus membrane</location>
    </subcellularLocation>
</comment>
<keyword evidence="10" id="KW-0325">Glycoprotein</keyword>
<evidence type="ECO:0000313" key="15">
    <source>
        <dbReference type="Proteomes" id="UP000238350"/>
    </source>
</evidence>
<dbReference type="Proteomes" id="UP000238350">
    <property type="component" value="Unassembled WGS sequence"/>
</dbReference>
<evidence type="ECO:0000256" key="5">
    <source>
        <dbReference type="ARBA" id="ARBA00022692"/>
    </source>
</evidence>
<comment type="caution">
    <text evidence="14">The sequence shown here is derived from an EMBL/GenBank/DDBJ whole genome shotgun (WGS) entry which is preliminary data.</text>
</comment>
<comment type="function">
    <text evidence="1 13">Required for nuclear membrane fusion during karyogamy.</text>
</comment>
<evidence type="ECO:0000256" key="8">
    <source>
        <dbReference type="ARBA" id="ARBA00022989"/>
    </source>
</evidence>
<evidence type="ECO:0000256" key="12">
    <source>
        <dbReference type="ARBA" id="ARBA00031468"/>
    </source>
</evidence>
<evidence type="ECO:0000256" key="2">
    <source>
        <dbReference type="ARBA" id="ARBA00010473"/>
    </source>
</evidence>
<name>A0A2T0FE22_9ASCO</name>
<dbReference type="InterPro" id="IPR007292">
    <property type="entry name" value="Nuclear_fusion_Kar5"/>
</dbReference>
<accession>A0A2T0FE22</accession>
<keyword evidence="5" id="KW-0812">Transmembrane</keyword>
<dbReference type="GO" id="GO:0031965">
    <property type="term" value="C:nuclear membrane"/>
    <property type="evidence" value="ECO:0007669"/>
    <property type="project" value="UniProtKB-SubCell"/>
</dbReference>
<proteinExistence type="inferred from homology"/>
<evidence type="ECO:0000313" key="14">
    <source>
        <dbReference type="EMBL" id="PRT53215.1"/>
    </source>
</evidence>
<dbReference type="PANTHER" id="PTHR28012:SF1">
    <property type="entry name" value="NUCLEAR FUSION PROTEIN KAR5"/>
    <property type="match status" value="1"/>
</dbReference>
<dbReference type="GeneID" id="36514584"/>
<evidence type="ECO:0000256" key="3">
    <source>
        <dbReference type="ARBA" id="ARBA00021601"/>
    </source>
</evidence>
<gene>
    <name evidence="14" type="ORF">B9G98_00835</name>
</gene>